<feature type="transmembrane region" description="Helical" evidence="1">
    <location>
        <begin position="7"/>
        <end position="25"/>
    </location>
</feature>
<gene>
    <name evidence="3" type="ORF">MNBD_NITROSPIRAE03-1856</name>
</gene>
<dbReference type="EMBL" id="UOGI01000126">
    <property type="protein sequence ID" value="VAX31901.1"/>
    <property type="molecule type" value="Genomic_DNA"/>
</dbReference>
<feature type="transmembrane region" description="Helical" evidence="1">
    <location>
        <begin position="61"/>
        <end position="83"/>
    </location>
</feature>
<protein>
    <recommendedName>
        <fullName evidence="2">VanZ-like domain-containing protein</fullName>
    </recommendedName>
</protein>
<dbReference type="InterPro" id="IPR006976">
    <property type="entry name" value="VanZ-like"/>
</dbReference>
<evidence type="ECO:0000313" key="3">
    <source>
        <dbReference type="EMBL" id="VAX31901.1"/>
    </source>
</evidence>
<evidence type="ECO:0000256" key="1">
    <source>
        <dbReference type="SAM" id="Phobius"/>
    </source>
</evidence>
<evidence type="ECO:0000259" key="2">
    <source>
        <dbReference type="Pfam" id="PF04892"/>
    </source>
</evidence>
<dbReference type="PANTHER" id="PTHR28008">
    <property type="entry name" value="DOMAIN PROTEIN, PUTATIVE (AFU_ORTHOLOGUE AFUA_3G10980)-RELATED"/>
    <property type="match status" value="1"/>
</dbReference>
<organism evidence="3">
    <name type="scientific">hydrothermal vent metagenome</name>
    <dbReference type="NCBI Taxonomy" id="652676"/>
    <lineage>
        <taxon>unclassified sequences</taxon>
        <taxon>metagenomes</taxon>
        <taxon>ecological metagenomes</taxon>
    </lineage>
</organism>
<dbReference type="AlphaFoldDB" id="A0A3B1CZ91"/>
<accession>A0A3B1CZ91</accession>
<keyword evidence="1" id="KW-0812">Transmembrane</keyword>
<keyword evidence="1" id="KW-1133">Transmembrane helix</keyword>
<keyword evidence="1" id="KW-0472">Membrane</keyword>
<name>A0A3B1CZ91_9ZZZZ</name>
<reference evidence="3" key="1">
    <citation type="submission" date="2018-06" db="EMBL/GenBank/DDBJ databases">
        <authorList>
            <person name="Zhirakovskaya E."/>
        </authorList>
    </citation>
    <scope>NUCLEOTIDE SEQUENCE</scope>
</reference>
<sequence length="122" mass="13872">MKWKTVYRIIFFLWVGIIGVLSVIPSPDRVVSVSDKFAHFVAYFITASLCYCAFKREKLSSLLILGVGVFLYGIAIEVVQYFLPYRDFSVGDIIANASGIGSFFVIWGVYSRTLRQKRGRLK</sequence>
<dbReference type="NCBIfam" id="NF037970">
    <property type="entry name" value="vanZ_1"/>
    <property type="match status" value="1"/>
</dbReference>
<proteinExistence type="predicted"/>
<feature type="transmembrane region" description="Helical" evidence="1">
    <location>
        <begin position="89"/>
        <end position="110"/>
    </location>
</feature>
<feature type="domain" description="VanZ-like" evidence="2">
    <location>
        <begin position="34"/>
        <end position="107"/>
    </location>
</feature>
<feature type="transmembrane region" description="Helical" evidence="1">
    <location>
        <begin position="37"/>
        <end position="54"/>
    </location>
</feature>
<dbReference type="PANTHER" id="PTHR28008:SF1">
    <property type="entry name" value="DOMAIN PROTEIN, PUTATIVE (AFU_ORTHOLOGUE AFUA_3G10980)-RELATED"/>
    <property type="match status" value="1"/>
</dbReference>
<dbReference type="Pfam" id="PF04892">
    <property type="entry name" value="VanZ"/>
    <property type="match status" value="1"/>
</dbReference>